<proteinExistence type="inferred from homology"/>
<evidence type="ECO:0000256" key="4">
    <source>
        <dbReference type="ARBA" id="ARBA00022676"/>
    </source>
</evidence>
<dbReference type="Proteomes" id="UP000410492">
    <property type="component" value="Unassembled WGS sequence"/>
</dbReference>
<feature type="domain" description="Galactosyltransferase C-terminal" evidence="13">
    <location>
        <begin position="268"/>
        <end position="345"/>
    </location>
</feature>
<dbReference type="PRINTS" id="PR02050">
    <property type="entry name" value="B14GALTRFASE"/>
</dbReference>
<dbReference type="InterPro" id="IPR029044">
    <property type="entry name" value="Nucleotide-diphossugar_trans"/>
</dbReference>
<evidence type="ECO:0000256" key="10">
    <source>
        <dbReference type="ARBA" id="ARBA00023180"/>
    </source>
</evidence>
<evidence type="ECO:0000259" key="14">
    <source>
        <dbReference type="Pfam" id="PF13733"/>
    </source>
</evidence>
<comment type="subcellular location">
    <subcellularLocation>
        <location evidence="1 11">Membrane</location>
        <topology evidence="1 11">Single-pass type II membrane protein</topology>
    </subcellularLocation>
</comment>
<dbReference type="InterPro" id="IPR027791">
    <property type="entry name" value="Galactosyl_T_C"/>
</dbReference>
<dbReference type="GO" id="GO:0005794">
    <property type="term" value="C:Golgi apparatus"/>
    <property type="evidence" value="ECO:0007669"/>
    <property type="project" value="TreeGrafter"/>
</dbReference>
<evidence type="ECO:0000256" key="9">
    <source>
        <dbReference type="ARBA" id="ARBA00023136"/>
    </source>
</evidence>
<evidence type="ECO:0000256" key="1">
    <source>
        <dbReference type="ARBA" id="ARBA00004606"/>
    </source>
</evidence>
<dbReference type="GO" id="GO:0033842">
    <property type="term" value="F:N-acetyl-beta-glucosaminyl-derivative 4-beta-N-acetylgalactosaminyltransferase activity"/>
    <property type="evidence" value="ECO:0007669"/>
    <property type="project" value="TreeGrafter"/>
</dbReference>
<dbReference type="EC" id="2.4.1.-" evidence="11"/>
<keyword evidence="9" id="KW-0472">Membrane</keyword>
<sequence>MPPWWHVTPYKGLFLLVLIFVGLEYFFNTFSDTGSSLFFNTTKLPIHATKPLPLHLKPPLLLKVNNKTSNFSSTNSTTNFRRNSSALVTDPPSSGNNSSTGSSTFPADLISTVDSDYTSKASNATALPPCPDDVSMNLYGRIPIVRTPVPTVGELERRFPWLLPGGSWRPPNCKPPKRVAIIVPFRCRGEHLLLFLQHMHPFLKRQMLDYTLFIVEQDGDGPFNRAMLMNIGYKEALNGSNYDCFIFHDIDLLPEDDRNLYTCPDQPRHMSVAVDIFKYKLPYSQIFGGVSAITREHFKLLNGFSNSFWGWGGEDDDMSNRIRYHQLHISRYPITIARYTMLTHKKDKPSPNRYDVLKQGQKRFDKDGLNNLKYKLVQKKRNLLYTWVLVSIKPPS</sequence>
<dbReference type="InterPro" id="IPR027995">
    <property type="entry name" value="Galactosyl_T_N"/>
</dbReference>
<dbReference type="Pfam" id="PF02709">
    <property type="entry name" value="Glyco_transf_7C"/>
    <property type="match status" value="1"/>
</dbReference>
<comment type="similarity">
    <text evidence="3 11">Belongs to the glycosyltransferase 7 family.</text>
</comment>
<keyword evidence="8" id="KW-1133">Transmembrane helix</keyword>
<feature type="region of interest" description="Disordered" evidence="12">
    <location>
        <begin position="70"/>
        <end position="105"/>
    </location>
</feature>
<keyword evidence="7 11" id="KW-0735">Signal-anchor</keyword>
<evidence type="ECO:0000313" key="15">
    <source>
        <dbReference type="EMBL" id="VEN61789.1"/>
    </source>
</evidence>
<evidence type="ECO:0000256" key="11">
    <source>
        <dbReference type="RuleBase" id="RU368121"/>
    </source>
</evidence>
<dbReference type="AlphaFoldDB" id="A0A653DP67"/>
<evidence type="ECO:0000256" key="8">
    <source>
        <dbReference type="ARBA" id="ARBA00022989"/>
    </source>
</evidence>
<evidence type="ECO:0000313" key="16">
    <source>
        <dbReference type="Proteomes" id="UP000410492"/>
    </source>
</evidence>
<comment type="cofactor">
    <cofactor evidence="11">
        <name>Mn(2+)</name>
        <dbReference type="ChEBI" id="CHEBI:29035"/>
    </cofactor>
</comment>
<dbReference type="PANTHER" id="PTHR19300:SF57">
    <property type="entry name" value="BETA-1,4-N-ACETYLGALACTOSAMINYLTRANSFERASE"/>
    <property type="match status" value="1"/>
</dbReference>
<keyword evidence="16" id="KW-1185">Reference proteome</keyword>
<dbReference type="InterPro" id="IPR003859">
    <property type="entry name" value="Galactosyl_T"/>
</dbReference>
<feature type="domain" description="Galactosyltransferase N-terminal" evidence="14">
    <location>
        <begin position="133"/>
        <end position="264"/>
    </location>
</feature>
<keyword evidence="10 11" id="KW-0325">Glycoprotein</keyword>
<dbReference type="CDD" id="cd00899">
    <property type="entry name" value="b4GalT"/>
    <property type="match status" value="1"/>
</dbReference>
<reference evidence="15 16" key="1">
    <citation type="submission" date="2019-01" db="EMBL/GenBank/DDBJ databases">
        <authorList>
            <person name="Sayadi A."/>
        </authorList>
    </citation>
    <scope>NUCLEOTIDE SEQUENCE [LARGE SCALE GENOMIC DNA]</scope>
</reference>
<feature type="compositionally biased region" description="Low complexity" evidence="12">
    <location>
        <begin position="70"/>
        <end position="104"/>
    </location>
</feature>
<dbReference type="GO" id="GO:0008378">
    <property type="term" value="F:galactosyltransferase activity"/>
    <property type="evidence" value="ECO:0007669"/>
    <property type="project" value="TreeGrafter"/>
</dbReference>
<evidence type="ECO:0000259" key="13">
    <source>
        <dbReference type="Pfam" id="PF02709"/>
    </source>
</evidence>
<dbReference type="OrthoDB" id="10038994at2759"/>
<dbReference type="EMBL" id="CAACVG010013403">
    <property type="protein sequence ID" value="VEN61789.1"/>
    <property type="molecule type" value="Genomic_DNA"/>
</dbReference>
<evidence type="ECO:0000256" key="12">
    <source>
        <dbReference type="SAM" id="MobiDB-lite"/>
    </source>
</evidence>
<dbReference type="Pfam" id="PF13733">
    <property type="entry name" value="Glyco_transf_7N"/>
    <property type="match status" value="1"/>
</dbReference>
<evidence type="ECO:0000256" key="3">
    <source>
        <dbReference type="ARBA" id="ARBA00005735"/>
    </source>
</evidence>
<gene>
    <name evidence="15" type="ORF">CALMAC_LOCUS19109</name>
</gene>
<keyword evidence="4 11" id="KW-0328">Glycosyltransferase</keyword>
<accession>A0A653DP67</accession>
<comment type="pathway">
    <text evidence="2 11">Protein modification; protein glycosylation.</text>
</comment>
<dbReference type="PANTHER" id="PTHR19300">
    <property type="entry name" value="BETA-1,4-GALACTOSYLTRANSFERASE"/>
    <property type="match status" value="1"/>
</dbReference>
<protein>
    <recommendedName>
        <fullName evidence="11">Beta-1,4-N-acetylgalactosaminyltransferase</fullName>
        <ecNumber evidence="11">2.4.1.-</ecNumber>
    </recommendedName>
    <alternativeName>
        <fullName evidence="11">Beta-4-GalNAcT</fullName>
    </alternativeName>
</protein>
<name>A0A653DP67_CALMS</name>
<dbReference type="GO" id="GO:0005975">
    <property type="term" value="P:carbohydrate metabolic process"/>
    <property type="evidence" value="ECO:0007669"/>
    <property type="project" value="InterPro"/>
</dbReference>
<evidence type="ECO:0000256" key="5">
    <source>
        <dbReference type="ARBA" id="ARBA00022679"/>
    </source>
</evidence>
<dbReference type="GO" id="GO:0016020">
    <property type="term" value="C:membrane"/>
    <property type="evidence" value="ECO:0007669"/>
    <property type="project" value="UniProtKB-SubCell"/>
</dbReference>
<dbReference type="UniPathway" id="UPA00378"/>
<keyword evidence="11" id="KW-0479">Metal-binding</keyword>
<dbReference type="Gene3D" id="3.90.550.10">
    <property type="entry name" value="Spore Coat Polysaccharide Biosynthesis Protein SpsA, Chain A"/>
    <property type="match status" value="1"/>
</dbReference>
<evidence type="ECO:0000256" key="2">
    <source>
        <dbReference type="ARBA" id="ARBA00004922"/>
    </source>
</evidence>
<dbReference type="GO" id="GO:0046872">
    <property type="term" value="F:metal ion binding"/>
    <property type="evidence" value="ECO:0007669"/>
    <property type="project" value="UniProtKB-UniRule"/>
</dbReference>
<evidence type="ECO:0000256" key="6">
    <source>
        <dbReference type="ARBA" id="ARBA00022692"/>
    </source>
</evidence>
<keyword evidence="11" id="KW-0464">Manganese</keyword>
<keyword evidence="5 11" id="KW-0808">Transferase</keyword>
<organism evidence="15 16">
    <name type="scientific">Callosobruchus maculatus</name>
    <name type="common">Southern cowpea weevil</name>
    <name type="synonym">Pulse bruchid</name>
    <dbReference type="NCBI Taxonomy" id="64391"/>
    <lineage>
        <taxon>Eukaryota</taxon>
        <taxon>Metazoa</taxon>
        <taxon>Ecdysozoa</taxon>
        <taxon>Arthropoda</taxon>
        <taxon>Hexapoda</taxon>
        <taxon>Insecta</taxon>
        <taxon>Pterygota</taxon>
        <taxon>Neoptera</taxon>
        <taxon>Endopterygota</taxon>
        <taxon>Coleoptera</taxon>
        <taxon>Polyphaga</taxon>
        <taxon>Cucujiformia</taxon>
        <taxon>Chrysomeloidea</taxon>
        <taxon>Chrysomelidae</taxon>
        <taxon>Bruchinae</taxon>
        <taxon>Bruchini</taxon>
        <taxon>Callosobruchus</taxon>
    </lineage>
</organism>
<comment type="function">
    <text evidence="11">Catalyzes the transfer of galactose onto proteins or lipids.</text>
</comment>
<dbReference type="SUPFAM" id="SSF53448">
    <property type="entry name" value="Nucleotide-diphospho-sugar transferases"/>
    <property type="match status" value="1"/>
</dbReference>
<keyword evidence="6" id="KW-0812">Transmembrane</keyword>
<evidence type="ECO:0000256" key="7">
    <source>
        <dbReference type="ARBA" id="ARBA00022968"/>
    </source>
</evidence>
<dbReference type="GO" id="GO:0006688">
    <property type="term" value="P:glycosphingolipid biosynthetic process"/>
    <property type="evidence" value="ECO:0007669"/>
    <property type="project" value="TreeGrafter"/>
</dbReference>